<keyword evidence="2" id="KW-1185">Reference proteome</keyword>
<comment type="caution">
    <text evidence="1">The sequence shown here is derived from an EMBL/GenBank/DDBJ whole genome shotgun (WGS) entry which is preliminary data.</text>
</comment>
<evidence type="ECO:0000313" key="1">
    <source>
        <dbReference type="EMBL" id="EAW32192.1"/>
    </source>
</evidence>
<name>A0Y7T8_9GAMM</name>
<gene>
    <name evidence="1" type="ORF">GP2143_13091</name>
</gene>
<dbReference type="EMBL" id="AAVT01000001">
    <property type="protein sequence ID" value="EAW32192.1"/>
    <property type="molecule type" value="Genomic_DNA"/>
</dbReference>
<protein>
    <submittedName>
        <fullName evidence="1">Uncharacterized protein</fullName>
    </submittedName>
</protein>
<dbReference type="AlphaFoldDB" id="A0Y7T8"/>
<sequence length="69" mass="7790">MTLLQSTEIDFCLKVQYLHKTDSDGIVIQDMSQPLVNCCNLNDLPRTKTLQAILPNRAVHKSMFVTALN</sequence>
<reference evidence="1 2" key="1">
    <citation type="journal article" date="2010" name="J. Bacteriol.">
        <title>Genome sequence of the oligotrophic marine Gammaproteobacterium HTCC2143, isolated from the Oregon Coast.</title>
        <authorList>
            <person name="Oh H.M."/>
            <person name="Kang I."/>
            <person name="Ferriera S."/>
            <person name="Giovannoni S.J."/>
            <person name="Cho J.C."/>
        </authorList>
    </citation>
    <scope>NUCLEOTIDE SEQUENCE [LARGE SCALE GENOMIC DNA]</scope>
    <source>
        <strain evidence="1 2">HTCC2143</strain>
    </source>
</reference>
<accession>A0Y7T8</accession>
<organism evidence="1 2">
    <name type="scientific">marine gamma proteobacterium HTCC2143</name>
    <dbReference type="NCBI Taxonomy" id="247633"/>
    <lineage>
        <taxon>Bacteria</taxon>
        <taxon>Pseudomonadati</taxon>
        <taxon>Pseudomonadota</taxon>
        <taxon>Gammaproteobacteria</taxon>
        <taxon>Cellvibrionales</taxon>
        <taxon>Spongiibacteraceae</taxon>
        <taxon>BD1-7 clade</taxon>
    </lineage>
</organism>
<dbReference type="Proteomes" id="UP000004931">
    <property type="component" value="Unassembled WGS sequence"/>
</dbReference>
<evidence type="ECO:0000313" key="2">
    <source>
        <dbReference type="Proteomes" id="UP000004931"/>
    </source>
</evidence>
<proteinExistence type="predicted"/>
<dbReference type="STRING" id="247633.GP2143_13091"/>